<name>A0A9X4N2B9_9FLAO</name>
<evidence type="ECO:0000313" key="2">
    <source>
        <dbReference type="EMBL" id="MDG4945354.1"/>
    </source>
</evidence>
<gene>
    <name evidence="2" type="ORF">NMK71_02920</name>
</gene>
<feature type="chain" id="PRO_5040803519" evidence="1">
    <location>
        <begin position="19"/>
        <end position="272"/>
    </location>
</feature>
<dbReference type="RefSeq" id="WP_304419997.1">
    <property type="nucleotide sequence ID" value="NZ_JANCMU010000001.1"/>
</dbReference>
<keyword evidence="1" id="KW-0732">Signal</keyword>
<dbReference type="Proteomes" id="UP001152599">
    <property type="component" value="Unassembled WGS sequence"/>
</dbReference>
<evidence type="ECO:0000313" key="3">
    <source>
        <dbReference type="Proteomes" id="UP001152599"/>
    </source>
</evidence>
<keyword evidence="3" id="KW-1185">Reference proteome</keyword>
<dbReference type="EMBL" id="JANCMU010000001">
    <property type="protein sequence ID" value="MDG4945354.1"/>
    <property type="molecule type" value="Genomic_DNA"/>
</dbReference>
<dbReference type="AlphaFoldDB" id="A0A9X4N2B9"/>
<accession>A0A9X4N2B9</accession>
<feature type="signal peptide" evidence="1">
    <location>
        <begin position="1"/>
        <end position="18"/>
    </location>
</feature>
<comment type="caution">
    <text evidence="2">The sequence shown here is derived from an EMBL/GenBank/DDBJ whole genome shotgun (WGS) entry which is preliminary data.</text>
</comment>
<protein>
    <submittedName>
        <fullName evidence="2">Uncharacterized protein</fullName>
    </submittedName>
</protein>
<organism evidence="2 3">
    <name type="scientific">Profundicola chukchiensis</name>
    <dbReference type="NCBI Taxonomy" id="2961959"/>
    <lineage>
        <taxon>Bacteria</taxon>
        <taxon>Pseudomonadati</taxon>
        <taxon>Bacteroidota</taxon>
        <taxon>Flavobacteriia</taxon>
        <taxon>Flavobacteriales</taxon>
        <taxon>Weeksellaceae</taxon>
        <taxon>Profundicola</taxon>
    </lineage>
</organism>
<proteinExistence type="predicted"/>
<reference evidence="2" key="1">
    <citation type="submission" date="2022-07" db="EMBL/GenBank/DDBJ databases">
        <title>Description and genome-wide analysis of Profundicola chukchiensis gen. nov., sp. nov., marine bacteria isolated from bottom sediments of the Chukchi Sea.</title>
        <authorList>
            <person name="Romanenko L."/>
            <person name="Otstavnykh N."/>
            <person name="Kurilenko V."/>
            <person name="Eremeev V."/>
            <person name="Velansky P."/>
            <person name="Mikhailov V."/>
            <person name="Isaeva M."/>
        </authorList>
    </citation>
    <scope>NUCLEOTIDE SEQUENCE</scope>
    <source>
        <strain evidence="2">KMM 9713</strain>
    </source>
</reference>
<sequence length="272" mass="30904">MKTTLALLLGFILAFGQAQEVSDYKYISIPSNFSGFSANQYQLNNYLRLLLTQKDYKILSDAKKFWPEEAKLNPCLVLAADLDQVSSTFSNKVLLSFTDCNDTVLYKFEGESKVKEFEEGYKAALNNAVASIKKQQAQIPTYREEETKEVVIKTETKTEHPGTELFKKYSNKLDANNLEINNMPVNGVYILEGKTYFKSNLENGEFVLLNEDKKHMVAHFYPSSKKGVYHVYLGNSMKNSGNSLIGYFDGNKLSYEYLSADKSPIVIEFTQK</sequence>
<evidence type="ECO:0000256" key="1">
    <source>
        <dbReference type="SAM" id="SignalP"/>
    </source>
</evidence>